<dbReference type="Proteomes" id="UP000039046">
    <property type="component" value="Unassembled WGS sequence"/>
</dbReference>
<reference evidence="1 2" key="1">
    <citation type="journal article" date="2015" name="Genome Announc.">
        <title>Draft Genome Sequence and Gene Annotation of the Entomopathogenic Fungus Verticillium hemipterigenum.</title>
        <authorList>
            <person name="Horn F."/>
            <person name="Habel A."/>
            <person name="Scharf D.H."/>
            <person name="Dworschak J."/>
            <person name="Brakhage A.A."/>
            <person name="Guthke R."/>
            <person name="Hertweck C."/>
            <person name="Linde J."/>
        </authorList>
    </citation>
    <scope>NUCLEOTIDE SEQUENCE [LARGE SCALE GENOMIC DNA]</scope>
</reference>
<evidence type="ECO:0000313" key="1">
    <source>
        <dbReference type="EMBL" id="CEJ88310.1"/>
    </source>
</evidence>
<accession>A0A0A1TEK2</accession>
<dbReference type="EMBL" id="CDHN01000002">
    <property type="protein sequence ID" value="CEJ88310.1"/>
    <property type="molecule type" value="Genomic_DNA"/>
</dbReference>
<organism evidence="1 2">
    <name type="scientific">[Torrubiella] hemipterigena</name>
    <dbReference type="NCBI Taxonomy" id="1531966"/>
    <lineage>
        <taxon>Eukaryota</taxon>
        <taxon>Fungi</taxon>
        <taxon>Dikarya</taxon>
        <taxon>Ascomycota</taxon>
        <taxon>Pezizomycotina</taxon>
        <taxon>Sordariomycetes</taxon>
        <taxon>Hypocreomycetidae</taxon>
        <taxon>Hypocreales</taxon>
        <taxon>Clavicipitaceae</taxon>
        <taxon>Clavicipitaceae incertae sedis</taxon>
        <taxon>'Torrubiella' clade</taxon>
    </lineage>
</organism>
<keyword evidence="2" id="KW-1185">Reference proteome</keyword>
<protein>
    <submittedName>
        <fullName evidence="1">Uncharacterized protein</fullName>
    </submittedName>
</protein>
<dbReference type="HOGENOM" id="CLU_2098531_0_0_1"/>
<sequence>MIAETAGVPFKTLKALSETCCALNSIAQPLLYHYPAVKIYQKTVMFTPQHIEEDFTYLRDLARRLCLDNGEDPEFNQCFECINTSGDGDDQGFTKSMARAAFPSLLIALHFMLLPS</sequence>
<proteinExistence type="predicted"/>
<dbReference type="AlphaFoldDB" id="A0A0A1TEK2"/>
<name>A0A0A1TEK2_9HYPO</name>
<gene>
    <name evidence="1" type="ORF">VHEMI04681</name>
</gene>
<dbReference type="OrthoDB" id="2520703at2759"/>
<evidence type="ECO:0000313" key="2">
    <source>
        <dbReference type="Proteomes" id="UP000039046"/>
    </source>
</evidence>